<dbReference type="RefSeq" id="WP_069032826.1">
    <property type="nucleotide sequence ID" value="NZ_MDKC01000004.1"/>
</dbReference>
<keyword evidence="2" id="KW-0812">Transmembrane</keyword>
<feature type="compositionally biased region" description="Gly residues" evidence="1">
    <location>
        <begin position="69"/>
        <end position="81"/>
    </location>
</feature>
<keyword evidence="4" id="KW-1185">Reference proteome</keyword>
<sequence length="94" mass="10176">MMEDLESNLVEKKQKANLKNRSTTGAFSPKVISILLVINLVIGIFTLIGVGYLSYKNNNRTEMMRNFRNGGGFPQNGGGGYFNQQPGGSSGSSN</sequence>
<feature type="transmembrane region" description="Helical" evidence="2">
    <location>
        <begin position="31"/>
        <end position="55"/>
    </location>
</feature>
<feature type="region of interest" description="Disordered" evidence="1">
    <location>
        <begin position="1"/>
        <end position="21"/>
    </location>
</feature>
<dbReference type="EMBL" id="MDKC01000004">
    <property type="protein sequence ID" value="ODG92887.1"/>
    <property type="molecule type" value="Genomic_DNA"/>
</dbReference>
<comment type="caution">
    <text evidence="3">The sequence shown here is derived from an EMBL/GenBank/DDBJ whole genome shotgun (WGS) entry which is preliminary data.</text>
</comment>
<organism evidence="3 4">
    <name type="scientific">Gottfriedia luciferensis</name>
    <dbReference type="NCBI Taxonomy" id="178774"/>
    <lineage>
        <taxon>Bacteria</taxon>
        <taxon>Bacillati</taxon>
        <taxon>Bacillota</taxon>
        <taxon>Bacilli</taxon>
        <taxon>Bacillales</taxon>
        <taxon>Bacillaceae</taxon>
        <taxon>Gottfriedia</taxon>
    </lineage>
</organism>
<feature type="compositionally biased region" description="Low complexity" evidence="1">
    <location>
        <begin position="82"/>
        <end position="94"/>
    </location>
</feature>
<evidence type="ECO:0000313" key="4">
    <source>
        <dbReference type="Proteomes" id="UP000094580"/>
    </source>
</evidence>
<reference evidence="3 4" key="1">
    <citation type="submission" date="2016-07" db="EMBL/GenBank/DDBJ databases">
        <authorList>
            <person name="Townsley L."/>
            <person name="Shank E.A."/>
        </authorList>
    </citation>
    <scope>NUCLEOTIDE SEQUENCE [LARGE SCALE GENOMIC DNA]</scope>
    <source>
        <strain evidence="3 4">CH01</strain>
    </source>
</reference>
<keyword evidence="2" id="KW-0472">Membrane</keyword>
<evidence type="ECO:0000256" key="1">
    <source>
        <dbReference type="SAM" id="MobiDB-lite"/>
    </source>
</evidence>
<dbReference type="Proteomes" id="UP000094580">
    <property type="component" value="Unassembled WGS sequence"/>
</dbReference>
<feature type="region of interest" description="Disordered" evidence="1">
    <location>
        <begin position="66"/>
        <end position="94"/>
    </location>
</feature>
<evidence type="ECO:0000256" key="2">
    <source>
        <dbReference type="SAM" id="Phobius"/>
    </source>
</evidence>
<keyword evidence="2" id="KW-1133">Transmembrane helix</keyword>
<protein>
    <submittedName>
        <fullName evidence="3">Uncharacterized protein</fullName>
    </submittedName>
</protein>
<accession>A0ABX2ZU03</accession>
<name>A0ABX2ZU03_9BACI</name>
<evidence type="ECO:0000313" key="3">
    <source>
        <dbReference type="EMBL" id="ODG92887.1"/>
    </source>
</evidence>
<proteinExistence type="predicted"/>
<gene>
    <name evidence="3" type="ORF">BED47_17040</name>
</gene>